<dbReference type="EMBL" id="LN794158">
    <property type="protein sequence ID" value="CEN56676.1"/>
    <property type="molecule type" value="Genomic_DNA"/>
</dbReference>
<dbReference type="RefSeq" id="WP_045751724.1">
    <property type="nucleotide sequence ID" value="NZ_LN794158.1"/>
</dbReference>
<evidence type="ECO:0000313" key="1">
    <source>
        <dbReference type="EMBL" id="CEN56676.1"/>
    </source>
</evidence>
<dbReference type="Proteomes" id="UP000056322">
    <property type="component" value="Chromosome 1"/>
</dbReference>
<dbReference type="HOGENOM" id="CLU_879421_0_0_4"/>
<proteinExistence type="predicted"/>
<gene>
    <name evidence="1" type="ORF">BN1209_1641</name>
</gene>
<evidence type="ECO:0000313" key="2">
    <source>
        <dbReference type="Proteomes" id="UP000056322"/>
    </source>
</evidence>
<accession>A0A0B7IWV0</accession>
<keyword evidence="2" id="KW-1185">Reference proteome</keyword>
<name>A0A0B7IWV0_9PROT</name>
<dbReference type="STRING" id="1581680.BN1209_1641"/>
<sequence length="316" mass="36831">MKQPSRQLKSSPRITYKTEESELRGALESVQRWWWEYLRLSKDYWWVCQQQGNTLDEDLKSMWRDFGDVYTHSFDYWWRNKGREIFVEQIKLPHVKRLDDYFSNVSPTRDNYLIVEIPLNLTERTIARQVLAEIRKHPNRIAETKNQRGRISNAKRPLAKLVGVRKDTLKRAHEIWSLNHLVKLAKQDGSSIGAPFNKMTTHQMGVGFKLVRNCMPRVGEGVLIGRKKRNGMKVAVSRMIARADALIANAEIGKFPSFEKVAPRQRWTEEQQKELDAAVARGEWQPPSVNEASFISLFERMPTLPSNYRLDIGIPV</sequence>
<organism evidence="1 2">
    <name type="scientific">Candidatus Methylopumilus turicensis</name>
    <dbReference type="NCBI Taxonomy" id="1581680"/>
    <lineage>
        <taxon>Bacteria</taxon>
        <taxon>Pseudomonadati</taxon>
        <taxon>Pseudomonadota</taxon>
        <taxon>Betaproteobacteria</taxon>
        <taxon>Nitrosomonadales</taxon>
        <taxon>Methylophilaceae</taxon>
        <taxon>Candidatus Methylopumilus</taxon>
    </lineage>
</organism>
<dbReference type="AlphaFoldDB" id="A0A0B7IWV0"/>
<dbReference type="KEGG" id="mbac:BN1209_1641"/>
<reference evidence="2" key="1">
    <citation type="submission" date="2014-12" db="EMBL/GenBank/DDBJ databases">
        <authorList>
            <person name="Salcher M.M."/>
        </authorList>
    </citation>
    <scope>NUCLEOTIDE SEQUENCE [LARGE SCALE GENOMIC DNA]</scope>
    <source>
        <strain evidence="2">MMS-10A-171</strain>
    </source>
</reference>
<dbReference type="OrthoDB" id="9126739at2"/>
<protein>
    <submittedName>
        <fullName evidence="1">Uncharacterized protein</fullName>
    </submittedName>
</protein>